<name>A0A3Q7GHA2_SOLLC</name>
<accession>A0A3Q7GHA2</accession>
<dbReference type="EnsemblPlants" id="Solyc05g018430.2.1">
    <property type="protein sequence ID" value="Solyc05g018430.2.1"/>
    <property type="gene ID" value="Solyc05g018430.2"/>
</dbReference>
<reference evidence="1" key="1">
    <citation type="journal article" date="2012" name="Nature">
        <title>The tomato genome sequence provides insights into fleshy fruit evolution.</title>
        <authorList>
            <consortium name="Tomato Genome Consortium"/>
        </authorList>
    </citation>
    <scope>NUCLEOTIDE SEQUENCE [LARGE SCALE GENOMIC DNA]</scope>
    <source>
        <strain evidence="1">cv. Heinz 1706</strain>
    </source>
</reference>
<evidence type="ECO:0000313" key="1">
    <source>
        <dbReference type="EnsemblPlants" id="Solyc05g018430.2.1"/>
    </source>
</evidence>
<reference evidence="1" key="2">
    <citation type="submission" date="2019-01" db="UniProtKB">
        <authorList>
            <consortium name="EnsemblPlants"/>
        </authorList>
    </citation>
    <scope>IDENTIFICATION</scope>
    <source>
        <strain evidence="1">cv. Heinz 1706</strain>
    </source>
</reference>
<protein>
    <submittedName>
        <fullName evidence="1">Uncharacterized protein</fullName>
    </submittedName>
</protein>
<keyword evidence="2" id="KW-1185">Reference proteome</keyword>
<organism evidence="1">
    <name type="scientific">Solanum lycopersicum</name>
    <name type="common">Tomato</name>
    <name type="synonym">Lycopersicon esculentum</name>
    <dbReference type="NCBI Taxonomy" id="4081"/>
    <lineage>
        <taxon>Eukaryota</taxon>
        <taxon>Viridiplantae</taxon>
        <taxon>Streptophyta</taxon>
        <taxon>Embryophyta</taxon>
        <taxon>Tracheophyta</taxon>
        <taxon>Spermatophyta</taxon>
        <taxon>Magnoliopsida</taxon>
        <taxon>eudicotyledons</taxon>
        <taxon>Gunneridae</taxon>
        <taxon>Pentapetalae</taxon>
        <taxon>asterids</taxon>
        <taxon>lamiids</taxon>
        <taxon>Solanales</taxon>
        <taxon>Solanaceae</taxon>
        <taxon>Solanoideae</taxon>
        <taxon>Solaneae</taxon>
        <taxon>Solanum</taxon>
        <taxon>Solanum subgen. Lycopersicon</taxon>
    </lineage>
</organism>
<proteinExistence type="predicted"/>
<dbReference type="Proteomes" id="UP000004994">
    <property type="component" value="Chromosome 5"/>
</dbReference>
<dbReference type="Gramene" id="Solyc05g018430.2.1">
    <property type="protein sequence ID" value="Solyc05g018430.2.1"/>
    <property type="gene ID" value="Solyc05g018430.2"/>
</dbReference>
<dbReference type="InParanoid" id="A0A3Q7GHA2"/>
<sequence length="187" mass="21915">MDQTSTKHIGLIKSLEKRLQTIQFHIKPLGTSLGHLIEQEKRFRRSGFPSYMTSLMANTGFSKHMIIQTRSWVEMTWLVQNFNHRKMSMSPKIIVPRMDISKIVNHPLIPRNMLMIPRSSLKKQLNFKYIIDIHFKKMERTYFELSGYSSLKQAFVSSLPKDVSMAMTIIEDSLKSIIILYLLHKDD</sequence>
<dbReference type="PaxDb" id="4081-Solyc05g018430.1.1"/>
<dbReference type="AlphaFoldDB" id="A0A3Q7GHA2"/>
<evidence type="ECO:0000313" key="2">
    <source>
        <dbReference type="Proteomes" id="UP000004994"/>
    </source>
</evidence>